<gene>
    <name evidence="2" type="ORF">A0H81_14249</name>
</gene>
<evidence type="ECO:0000313" key="2">
    <source>
        <dbReference type="EMBL" id="OBZ65690.1"/>
    </source>
</evidence>
<reference evidence="2 3" key="1">
    <citation type="submission" date="2016-03" db="EMBL/GenBank/DDBJ databases">
        <title>Whole genome sequencing of Grifola frondosa 9006-11.</title>
        <authorList>
            <person name="Min B."/>
            <person name="Park H."/>
            <person name="Kim J.-G."/>
            <person name="Cho H."/>
            <person name="Oh Y.-L."/>
            <person name="Kong W.-S."/>
            <person name="Choi I.-G."/>
        </authorList>
    </citation>
    <scope>NUCLEOTIDE SEQUENCE [LARGE SCALE GENOMIC DNA]</scope>
    <source>
        <strain evidence="2 3">9006-11</strain>
    </source>
</reference>
<name>A0A1C7LM40_GRIFR</name>
<feature type="chain" id="PRO_5008888670" evidence="1">
    <location>
        <begin position="26"/>
        <end position="113"/>
    </location>
</feature>
<protein>
    <submittedName>
        <fullName evidence="2">Uncharacterized protein</fullName>
    </submittedName>
</protein>
<sequence>MTTNLLSLNNDILLLLVSFLSRGDALKFSLTAKEIYPFAIRQVPTIAPCHNAEQLTKAHAYMLSDIPNRARRLVDLTIAYYRFDSESAILAKDLLTEAAMHSLLFRGFNWSGS</sequence>
<accession>A0A1C7LM40</accession>
<evidence type="ECO:0000256" key="1">
    <source>
        <dbReference type="SAM" id="SignalP"/>
    </source>
</evidence>
<dbReference type="EMBL" id="LUGG01000041">
    <property type="protein sequence ID" value="OBZ65690.1"/>
    <property type="molecule type" value="Genomic_DNA"/>
</dbReference>
<keyword evidence="1" id="KW-0732">Signal</keyword>
<feature type="signal peptide" evidence="1">
    <location>
        <begin position="1"/>
        <end position="25"/>
    </location>
</feature>
<evidence type="ECO:0000313" key="3">
    <source>
        <dbReference type="Proteomes" id="UP000092993"/>
    </source>
</evidence>
<keyword evidence="3" id="KW-1185">Reference proteome</keyword>
<organism evidence="2 3">
    <name type="scientific">Grifola frondosa</name>
    <name type="common">Maitake</name>
    <name type="synonym">Polyporus frondosus</name>
    <dbReference type="NCBI Taxonomy" id="5627"/>
    <lineage>
        <taxon>Eukaryota</taxon>
        <taxon>Fungi</taxon>
        <taxon>Dikarya</taxon>
        <taxon>Basidiomycota</taxon>
        <taxon>Agaricomycotina</taxon>
        <taxon>Agaricomycetes</taxon>
        <taxon>Polyporales</taxon>
        <taxon>Grifolaceae</taxon>
        <taxon>Grifola</taxon>
    </lineage>
</organism>
<comment type="caution">
    <text evidence="2">The sequence shown here is derived from an EMBL/GenBank/DDBJ whole genome shotgun (WGS) entry which is preliminary data.</text>
</comment>
<dbReference type="OrthoDB" id="2802922at2759"/>
<proteinExistence type="predicted"/>
<dbReference type="Proteomes" id="UP000092993">
    <property type="component" value="Unassembled WGS sequence"/>
</dbReference>
<dbReference type="AlphaFoldDB" id="A0A1C7LM40"/>